<sequence>MVAYPRVVTGRPALSPSRAGDFRQCPLLYRFRAIDRLPERPGLAQVRGTLVHAVLERLFDLPAAQRVPAAARALVAPAWARLREDDPALAGALFPEAVPGSPEAGSEPAWLASAGALLDGYFRLEDPRGLEPEGRELLVETELASGLPLRGYLDRLDVGPGGALRIVDYKTGAAPHPVAEARALFPMKFYALALLQLRGVVPAQLRLIYLADGQCLTYAPDEEELRRFQRVLEALWEAVLAAGATGDFRASPSRMCDWCSHRSLCPAWGGTPPPYPGWPTGADEEPVPDHAD</sequence>
<dbReference type="AlphaFoldDB" id="A0A4Y3WGB9"/>
<dbReference type="GO" id="GO:0006281">
    <property type="term" value="P:DNA repair"/>
    <property type="evidence" value="ECO:0007669"/>
    <property type="project" value="UniProtKB-KW"/>
</dbReference>
<keyword evidence="2" id="KW-0547">Nucleotide-binding</keyword>
<dbReference type="InterPro" id="IPR038726">
    <property type="entry name" value="PDDEXK_AddAB-type"/>
</dbReference>
<organism evidence="5 6">
    <name type="scientific">Pseudonocardia hydrocarbonoxydans</name>
    <dbReference type="NCBI Taxonomy" id="76726"/>
    <lineage>
        <taxon>Bacteria</taxon>
        <taxon>Bacillati</taxon>
        <taxon>Actinomycetota</taxon>
        <taxon>Actinomycetes</taxon>
        <taxon>Pseudonocardiales</taxon>
        <taxon>Pseudonocardiaceae</taxon>
        <taxon>Pseudonocardia</taxon>
    </lineage>
</organism>
<comment type="caution">
    <text evidence="5">The sequence shown here is derived from an EMBL/GenBank/DDBJ whole genome shotgun (WGS) entry which is preliminary data.</text>
</comment>
<dbReference type="GO" id="GO:0004527">
    <property type="term" value="F:exonuclease activity"/>
    <property type="evidence" value="ECO:0007669"/>
    <property type="project" value="UniProtKB-KW"/>
</dbReference>
<accession>A0A4Y3WGB9</accession>
<proteinExistence type="predicted"/>
<keyword evidence="1" id="KW-0227">DNA damage</keyword>
<evidence type="ECO:0000256" key="1">
    <source>
        <dbReference type="ARBA" id="ARBA00022763"/>
    </source>
</evidence>
<feature type="domain" description="PD-(D/E)XK endonuclease-like" evidence="4">
    <location>
        <begin position="14"/>
        <end position="266"/>
    </location>
</feature>
<keyword evidence="5" id="KW-0540">Nuclease</keyword>
<dbReference type="InterPro" id="IPR011604">
    <property type="entry name" value="PDDEXK-like_dom_sf"/>
</dbReference>
<evidence type="ECO:0000313" key="5">
    <source>
        <dbReference type="EMBL" id="GEC18047.1"/>
    </source>
</evidence>
<keyword evidence="2" id="KW-0067">ATP-binding</keyword>
<evidence type="ECO:0000256" key="2">
    <source>
        <dbReference type="ARBA" id="ARBA00022806"/>
    </source>
</evidence>
<reference evidence="5 6" key="1">
    <citation type="submission" date="2019-06" db="EMBL/GenBank/DDBJ databases">
        <title>Whole genome shotgun sequence of Pseudonocardia hydrocarbonoxydans NBRC 14498.</title>
        <authorList>
            <person name="Hosoyama A."/>
            <person name="Uohara A."/>
            <person name="Ohji S."/>
            <person name="Ichikawa N."/>
        </authorList>
    </citation>
    <scope>NUCLEOTIDE SEQUENCE [LARGE SCALE GENOMIC DNA]</scope>
    <source>
        <strain evidence="5 6">NBRC 14498</strain>
    </source>
</reference>
<protein>
    <submittedName>
        <fullName evidence="5">Exonuclease RecB</fullName>
    </submittedName>
</protein>
<dbReference type="Proteomes" id="UP000320338">
    <property type="component" value="Unassembled WGS sequence"/>
</dbReference>
<evidence type="ECO:0000259" key="4">
    <source>
        <dbReference type="Pfam" id="PF12705"/>
    </source>
</evidence>
<dbReference type="Pfam" id="PF12705">
    <property type="entry name" value="PDDEXK_1"/>
    <property type="match status" value="1"/>
</dbReference>
<dbReference type="EMBL" id="BJNG01000003">
    <property type="protein sequence ID" value="GEC18047.1"/>
    <property type="molecule type" value="Genomic_DNA"/>
</dbReference>
<keyword evidence="5" id="KW-0378">Hydrolase</keyword>
<keyword evidence="2" id="KW-0347">Helicase</keyword>
<evidence type="ECO:0000256" key="3">
    <source>
        <dbReference type="ARBA" id="ARBA00023204"/>
    </source>
</evidence>
<name>A0A4Y3WGB9_9PSEU</name>
<dbReference type="GO" id="GO:0004386">
    <property type="term" value="F:helicase activity"/>
    <property type="evidence" value="ECO:0007669"/>
    <property type="project" value="UniProtKB-KW"/>
</dbReference>
<gene>
    <name evidence="5" type="ORF">PHY01_03300</name>
</gene>
<keyword evidence="5" id="KW-0269">Exonuclease</keyword>
<evidence type="ECO:0000313" key="6">
    <source>
        <dbReference type="Proteomes" id="UP000320338"/>
    </source>
</evidence>
<keyword evidence="6" id="KW-1185">Reference proteome</keyword>
<keyword evidence="3" id="KW-0234">DNA repair</keyword>
<dbReference type="Gene3D" id="3.90.320.10">
    <property type="match status" value="1"/>
</dbReference>